<proteinExistence type="predicted"/>
<dbReference type="Proteomes" id="UP001210380">
    <property type="component" value="Unassembled WGS sequence"/>
</dbReference>
<name>A0ABT4V1L4_9PSEU</name>
<organism evidence="1 2">
    <name type="scientific">Saccharopolyspora oryzae</name>
    <dbReference type="NCBI Taxonomy" id="2997343"/>
    <lineage>
        <taxon>Bacteria</taxon>
        <taxon>Bacillati</taxon>
        <taxon>Actinomycetota</taxon>
        <taxon>Actinomycetes</taxon>
        <taxon>Pseudonocardiales</taxon>
        <taxon>Pseudonocardiaceae</taxon>
        <taxon>Saccharopolyspora</taxon>
    </lineage>
</organism>
<protein>
    <submittedName>
        <fullName evidence="1">Uncharacterized protein</fullName>
    </submittedName>
</protein>
<dbReference type="EMBL" id="JAQGLA010000025">
    <property type="protein sequence ID" value="MDA3627212.1"/>
    <property type="molecule type" value="Genomic_DNA"/>
</dbReference>
<evidence type="ECO:0000313" key="2">
    <source>
        <dbReference type="Proteomes" id="UP001210380"/>
    </source>
</evidence>
<dbReference type="RefSeq" id="WP_270949868.1">
    <property type="nucleotide sequence ID" value="NZ_JAQGLA010000025.1"/>
</dbReference>
<reference evidence="1 2" key="1">
    <citation type="submission" date="2022-11" db="EMBL/GenBank/DDBJ databases">
        <title>Draft genome sequence of Saccharopolyspora sp. WRP15-2 isolated from rhizosphere soils of wild rice in Thailand.</title>
        <authorList>
            <person name="Duangmal K."/>
            <person name="Kammanee S."/>
            <person name="Muangham S."/>
        </authorList>
    </citation>
    <scope>NUCLEOTIDE SEQUENCE [LARGE SCALE GENOMIC DNA]</scope>
    <source>
        <strain evidence="1 2">WRP15-2</strain>
    </source>
</reference>
<sequence length="43" mass="4850">MADPHGIDHFDATFASDLAWAQKFREQLAELPTTLCEDSEQVD</sequence>
<gene>
    <name evidence="1" type="ORF">OU415_17335</name>
</gene>
<keyword evidence="2" id="KW-1185">Reference proteome</keyword>
<comment type="caution">
    <text evidence="1">The sequence shown here is derived from an EMBL/GenBank/DDBJ whole genome shotgun (WGS) entry which is preliminary data.</text>
</comment>
<evidence type="ECO:0000313" key="1">
    <source>
        <dbReference type="EMBL" id="MDA3627212.1"/>
    </source>
</evidence>
<accession>A0ABT4V1L4</accession>